<dbReference type="CDD" id="cd06578">
    <property type="entry name" value="HemD"/>
    <property type="match status" value="1"/>
</dbReference>
<keyword evidence="12" id="KW-1185">Reference proteome</keyword>
<comment type="pathway">
    <text evidence="1 9">Porphyrin-containing compound metabolism; protoporphyrin-IX biosynthesis; coproporphyrinogen-III from 5-aminolevulinate: step 3/4.</text>
</comment>
<keyword evidence="4 9" id="KW-0456">Lyase</keyword>
<dbReference type="SUPFAM" id="SSF69618">
    <property type="entry name" value="HemD-like"/>
    <property type="match status" value="1"/>
</dbReference>
<evidence type="ECO:0000256" key="9">
    <source>
        <dbReference type="RuleBase" id="RU366031"/>
    </source>
</evidence>
<keyword evidence="5 9" id="KW-0627">Porphyrin biosynthesis</keyword>
<dbReference type="Gene3D" id="3.40.50.10090">
    <property type="match status" value="2"/>
</dbReference>
<dbReference type="InterPro" id="IPR003754">
    <property type="entry name" value="4pyrrol_synth_uPrphyn_synth"/>
</dbReference>
<evidence type="ECO:0000256" key="3">
    <source>
        <dbReference type="ARBA" id="ARBA00013109"/>
    </source>
</evidence>
<evidence type="ECO:0000259" key="10">
    <source>
        <dbReference type="Pfam" id="PF02602"/>
    </source>
</evidence>
<sequence length="232" mass="24699">MRVVVTRPLNRAEATATELRGMGHEPLLLPLSEARHLTGAAEQALTKPYPAIALTSAEALRALASFDLSTHLHTPLFAVGRKTAAAAEDAGFKNIRIADGDGASLAGLIVQHAPSHVVYLTGRPRSPTFETALDAAEILYSIIECYEMVPLQPSTADIQSLLVAPPDAILFHSRETARLFFALPAIADSLAAWRSSKIACLGARIADAIPAALQDRVKIAERPDEASLLALL</sequence>
<dbReference type="Pfam" id="PF02602">
    <property type="entry name" value="HEM4"/>
    <property type="match status" value="1"/>
</dbReference>
<dbReference type="InterPro" id="IPR036108">
    <property type="entry name" value="4pyrrol_syn_uPrphyn_synt_sf"/>
</dbReference>
<protein>
    <recommendedName>
        <fullName evidence="7 9">Uroporphyrinogen-III synthase</fullName>
        <ecNumber evidence="3 9">4.2.1.75</ecNumber>
    </recommendedName>
</protein>
<dbReference type="PANTHER" id="PTHR38042:SF1">
    <property type="entry name" value="UROPORPHYRINOGEN-III SYNTHASE, CHLOROPLASTIC"/>
    <property type="match status" value="1"/>
</dbReference>
<proteinExistence type="inferred from homology"/>
<evidence type="ECO:0000256" key="6">
    <source>
        <dbReference type="ARBA" id="ARBA00037589"/>
    </source>
</evidence>
<dbReference type="RefSeq" id="WP_306834207.1">
    <property type="nucleotide sequence ID" value="NZ_JAUSRF010000006.1"/>
</dbReference>
<reference evidence="11 12" key="1">
    <citation type="submission" date="2023-07" db="EMBL/GenBank/DDBJ databases">
        <title>Sorghum-associated microbial communities from plants grown in Nebraska, USA.</title>
        <authorList>
            <person name="Schachtman D."/>
        </authorList>
    </citation>
    <scope>NUCLEOTIDE SEQUENCE [LARGE SCALE GENOMIC DNA]</scope>
    <source>
        <strain evidence="11 12">DS1307</strain>
    </source>
</reference>
<accession>A0ABT9PTF3</accession>
<comment type="function">
    <text evidence="6 9">Catalyzes cyclization of the linear tetrapyrrole, hydroxymethylbilane, to the macrocyclic uroporphyrinogen III.</text>
</comment>
<name>A0ABT9PTF3_9HYPH</name>
<evidence type="ECO:0000256" key="4">
    <source>
        <dbReference type="ARBA" id="ARBA00023239"/>
    </source>
</evidence>
<evidence type="ECO:0000256" key="8">
    <source>
        <dbReference type="ARBA" id="ARBA00048617"/>
    </source>
</evidence>
<comment type="similarity">
    <text evidence="2 9">Belongs to the uroporphyrinogen-III synthase family.</text>
</comment>
<dbReference type="InterPro" id="IPR039793">
    <property type="entry name" value="UROS/Hem4"/>
</dbReference>
<comment type="catalytic activity">
    <reaction evidence="8 9">
        <text>hydroxymethylbilane = uroporphyrinogen III + H2O</text>
        <dbReference type="Rhea" id="RHEA:18965"/>
        <dbReference type="ChEBI" id="CHEBI:15377"/>
        <dbReference type="ChEBI" id="CHEBI:57308"/>
        <dbReference type="ChEBI" id="CHEBI:57845"/>
        <dbReference type="EC" id="4.2.1.75"/>
    </reaction>
</comment>
<dbReference type="PANTHER" id="PTHR38042">
    <property type="entry name" value="UROPORPHYRINOGEN-III SYNTHASE, CHLOROPLASTIC"/>
    <property type="match status" value="1"/>
</dbReference>
<dbReference type="GO" id="GO:0004852">
    <property type="term" value="F:uroporphyrinogen-III synthase activity"/>
    <property type="evidence" value="ECO:0007669"/>
    <property type="project" value="UniProtKB-EC"/>
</dbReference>
<organism evidence="11 12">
    <name type="scientific">Neorhizobium huautlense</name>
    <dbReference type="NCBI Taxonomy" id="67774"/>
    <lineage>
        <taxon>Bacteria</taxon>
        <taxon>Pseudomonadati</taxon>
        <taxon>Pseudomonadota</taxon>
        <taxon>Alphaproteobacteria</taxon>
        <taxon>Hyphomicrobiales</taxon>
        <taxon>Rhizobiaceae</taxon>
        <taxon>Rhizobium/Agrobacterium group</taxon>
        <taxon>Neorhizobium</taxon>
    </lineage>
</organism>
<dbReference type="EC" id="4.2.1.75" evidence="3 9"/>
<dbReference type="EMBL" id="JAUSRF010000006">
    <property type="protein sequence ID" value="MDP9837455.1"/>
    <property type="molecule type" value="Genomic_DNA"/>
</dbReference>
<evidence type="ECO:0000313" key="12">
    <source>
        <dbReference type="Proteomes" id="UP001241472"/>
    </source>
</evidence>
<evidence type="ECO:0000256" key="7">
    <source>
        <dbReference type="ARBA" id="ARBA00040167"/>
    </source>
</evidence>
<comment type="caution">
    <text evidence="11">The sequence shown here is derived from an EMBL/GenBank/DDBJ whole genome shotgun (WGS) entry which is preliminary data.</text>
</comment>
<dbReference type="NCBIfam" id="NF006621">
    <property type="entry name" value="PRK09189.1"/>
    <property type="match status" value="1"/>
</dbReference>
<evidence type="ECO:0000256" key="2">
    <source>
        <dbReference type="ARBA" id="ARBA00008133"/>
    </source>
</evidence>
<feature type="domain" description="Tetrapyrrole biosynthesis uroporphyrinogen III synthase" evidence="10">
    <location>
        <begin position="14"/>
        <end position="229"/>
    </location>
</feature>
<evidence type="ECO:0000313" key="11">
    <source>
        <dbReference type="EMBL" id="MDP9837455.1"/>
    </source>
</evidence>
<gene>
    <name evidence="11" type="ORF">J2T09_002207</name>
</gene>
<dbReference type="Proteomes" id="UP001241472">
    <property type="component" value="Unassembled WGS sequence"/>
</dbReference>
<evidence type="ECO:0000256" key="1">
    <source>
        <dbReference type="ARBA" id="ARBA00004772"/>
    </source>
</evidence>
<evidence type="ECO:0000256" key="5">
    <source>
        <dbReference type="ARBA" id="ARBA00023244"/>
    </source>
</evidence>